<dbReference type="InterPro" id="IPR036388">
    <property type="entry name" value="WH-like_DNA-bd_sf"/>
</dbReference>
<dbReference type="InterPro" id="IPR014277">
    <property type="entry name" value="Orc1/Cdc6_arc"/>
</dbReference>
<dbReference type="GO" id="GO:0051301">
    <property type="term" value="P:cell division"/>
    <property type="evidence" value="ECO:0007669"/>
    <property type="project" value="UniProtKB-KW"/>
</dbReference>
<dbReference type="Pfam" id="PF09079">
    <property type="entry name" value="WHD_Cdc6"/>
    <property type="match status" value="1"/>
</dbReference>
<gene>
    <name evidence="8" type="ORF">DRO04_00890</name>
</gene>
<keyword evidence="8" id="KW-0132">Cell division</keyword>
<name>A0A497JI40_9ARCH</name>
<evidence type="ECO:0000256" key="3">
    <source>
        <dbReference type="ARBA" id="ARBA00022741"/>
    </source>
</evidence>
<dbReference type="SMART" id="SM00382">
    <property type="entry name" value="AAA"/>
    <property type="match status" value="1"/>
</dbReference>
<evidence type="ECO:0000313" key="8">
    <source>
        <dbReference type="EMBL" id="RLG70923.1"/>
    </source>
</evidence>
<dbReference type="EMBL" id="QMWP01000022">
    <property type="protein sequence ID" value="RLG70923.1"/>
    <property type="molecule type" value="Genomic_DNA"/>
</dbReference>
<dbReference type="PANTHER" id="PTHR10763:SF26">
    <property type="entry name" value="CELL DIVISION CONTROL PROTEIN 6 HOMOLOG"/>
    <property type="match status" value="1"/>
</dbReference>
<sequence>MNIFEEALQKKSVFKNRDLVTPHYMPDKLPFRENQIKQMTNVLALALKGSKPDNIFIYGRTGTGKTVTTKFVLNQLNEFASKTNAKIVTTYINCRNHPTKYKVLLKCCSQYYPEHNFIGYSAGFVYEKVVSYVEKNECFAIIASDEIDTVKDLDDLIYALTRSNDEISKGGISIIGISNNVLFKDRLDARTKSSLCQQELVFPPYNAYELKEILKQRVELAFNENAVQESAINLAAAIAAKESGDARTAVMLLLRAGEIADQKGLSVVTDKEVEEARKKVEEEIILNMISTLPIQEQLVLLAITKLSLNKRGINKLTGMQEENVLYSGEVYEEYCRIARSLKENVVSARWYREYIHELETYGLIVTTASGAGQRGQTTFIKLGYEAQKIYSSLSKILQAENI</sequence>
<proteinExistence type="inferred from homology"/>
<dbReference type="Proteomes" id="UP000278031">
    <property type="component" value="Unassembled WGS sequence"/>
</dbReference>
<feature type="binding site" evidence="5">
    <location>
        <position position="217"/>
    </location>
    <ligand>
        <name>ATP</name>
        <dbReference type="ChEBI" id="CHEBI:30616"/>
    </ligand>
</feature>
<dbReference type="InterPro" id="IPR003593">
    <property type="entry name" value="AAA+_ATPase"/>
</dbReference>
<dbReference type="Gene3D" id="3.40.50.300">
    <property type="entry name" value="P-loop containing nucleotide triphosphate hydrolases"/>
    <property type="match status" value="1"/>
</dbReference>
<dbReference type="GO" id="GO:0005524">
    <property type="term" value="F:ATP binding"/>
    <property type="evidence" value="ECO:0007669"/>
    <property type="project" value="UniProtKB-UniRule"/>
</dbReference>
<dbReference type="InterPro" id="IPR036390">
    <property type="entry name" value="WH_DNA-bd_sf"/>
</dbReference>
<evidence type="ECO:0000256" key="4">
    <source>
        <dbReference type="ARBA" id="ARBA00022840"/>
    </source>
</evidence>
<feature type="binding site" evidence="5">
    <location>
        <position position="205"/>
    </location>
    <ligand>
        <name>ATP</name>
        <dbReference type="ChEBI" id="CHEBI:30616"/>
    </ligand>
</feature>
<dbReference type="InterPro" id="IPR015163">
    <property type="entry name" value="Cdc6_C"/>
</dbReference>
<keyword evidence="4 5" id="KW-0067">ATP-binding</keyword>
<dbReference type="SUPFAM" id="SSF52540">
    <property type="entry name" value="P-loop containing nucleoside triphosphate hydrolases"/>
    <property type="match status" value="1"/>
</dbReference>
<feature type="domain" description="Cdc6 C-terminal" evidence="7">
    <location>
        <begin position="300"/>
        <end position="393"/>
    </location>
</feature>
<accession>A0A497JI40</accession>
<dbReference type="NCBIfam" id="TIGR02928">
    <property type="entry name" value="orc1/cdc6 family replication initiation protein"/>
    <property type="match status" value="1"/>
</dbReference>
<evidence type="ECO:0000259" key="7">
    <source>
        <dbReference type="SMART" id="SM01074"/>
    </source>
</evidence>
<feature type="binding site" evidence="5">
    <location>
        <begin position="63"/>
        <end position="67"/>
    </location>
    <ligand>
        <name>ATP</name>
        <dbReference type="ChEBI" id="CHEBI:30616"/>
    </ligand>
</feature>
<keyword evidence="2 5" id="KW-0235">DNA replication</keyword>
<dbReference type="AlphaFoldDB" id="A0A497JI40"/>
<evidence type="ECO:0000256" key="1">
    <source>
        <dbReference type="ARBA" id="ARBA00006184"/>
    </source>
</evidence>
<organism evidence="8 9">
    <name type="scientific">Candidatus Iainarchaeum sp</name>
    <dbReference type="NCBI Taxonomy" id="3101447"/>
    <lineage>
        <taxon>Archaea</taxon>
        <taxon>Candidatus Iainarchaeota</taxon>
        <taxon>Candidatus Iainarchaeia</taxon>
        <taxon>Candidatus Iainarchaeales</taxon>
        <taxon>Candidatus Iainarchaeaceae</taxon>
        <taxon>Candidatus Iainarchaeum</taxon>
    </lineage>
</organism>
<dbReference type="SUPFAM" id="SSF46785">
    <property type="entry name" value="Winged helix' DNA-binding domain"/>
    <property type="match status" value="1"/>
</dbReference>
<dbReference type="PANTHER" id="PTHR10763">
    <property type="entry name" value="CELL DIVISION CONTROL PROTEIN 6-RELATED"/>
    <property type="match status" value="1"/>
</dbReference>
<reference evidence="8 9" key="1">
    <citation type="submission" date="2018-06" db="EMBL/GenBank/DDBJ databases">
        <title>Extensive metabolic versatility and redundancy in microbially diverse, dynamic hydrothermal sediments.</title>
        <authorList>
            <person name="Dombrowski N."/>
            <person name="Teske A."/>
            <person name="Baker B.J."/>
        </authorList>
    </citation>
    <scope>NUCLEOTIDE SEQUENCE [LARGE SCALE GENOMIC DNA]</scope>
    <source>
        <strain evidence="8">B51_G17</strain>
    </source>
</reference>
<keyword evidence="3 5" id="KW-0547">Nucleotide-binding</keyword>
<dbReference type="HAMAP" id="MF_01407">
    <property type="entry name" value="ORC1_type_DNA_replic_protein"/>
    <property type="match status" value="1"/>
</dbReference>
<comment type="similarity">
    <text evidence="1 5">Belongs to the CDC6/cdc18 family.</text>
</comment>
<feature type="domain" description="AAA+ ATPase" evidence="6">
    <location>
        <begin position="51"/>
        <end position="204"/>
    </location>
</feature>
<dbReference type="GO" id="GO:0006260">
    <property type="term" value="P:DNA replication"/>
    <property type="evidence" value="ECO:0007669"/>
    <property type="project" value="UniProtKB-UniRule"/>
</dbReference>
<evidence type="ECO:0000259" key="6">
    <source>
        <dbReference type="SMART" id="SM00382"/>
    </source>
</evidence>
<dbReference type="CDD" id="cd08768">
    <property type="entry name" value="Cdc6_C"/>
    <property type="match status" value="1"/>
</dbReference>
<dbReference type="Pfam" id="PF22703">
    <property type="entry name" value="Cdc6_lid"/>
    <property type="match status" value="1"/>
</dbReference>
<dbReference type="InterPro" id="IPR055237">
    <property type="entry name" value="Cdc6_lid"/>
</dbReference>
<evidence type="ECO:0000313" key="9">
    <source>
        <dbReference type="Proteomes" id="UP000278031"/>
    </source>
</evidence>
<dbReference type="FunFam" id="1.10.8.60:FF:000073">
    <property type="entry name" value="ORC1-type DNA replication protein"/>
    <property type="match status" value="1"/>
</dbReference>
<evidence type="ECO:0000256" key="5">
    <source>
        <dbReference type="HAMAP-Rule" id="MF_01407"/>
    </source>
</evidence>
<evidence type="ECO:0000256" key="2">
    <source>
        <dbReference type="ARBA" id="ARBA00022705"/>
    </source>
</evidence>
<protein>
    <recommendedName>
        <fullName evidence="5">ORC1-type DNA replication protein</fullName>
    </recommendedName>
</protein>
<comment type="function">
    <text evidence="5">Involved in regulation of DNA replication.</text>
</comment>
<dbReference type="InterPro" id="IPR027417">
    <property type="entry name" value="P-loop_NTPase"/>
</dbReference>
<dbReference type="Gene3D" id="1.10.8.60">
    <property type="match status" value="1"/>
</dbReference>
<comment type="caution">
    <text evidence="8">The sequence shown here is derived from an EMBL/GenBank/DDBJ whole genome shotgun (WGS) entry which is preliminary data.</text>
</comment>
<keyword evidence="8" id="KW-0131">Cell cycle</keyword>
<dbReference type="Gene3D" id="1.10.10.10">
    <property type="entry name" value="Winged helix-like DNA-binding domain superfamily/Winged helix DNA-binding domain"/>
    <property type="match status" value="1"/>
</dbReference>
<dbReference type="InterPro" id="IPR050311">
    <property type="entry name" value="ORC1/CDC6"/>
</dbReference>
<dbReference type="SMART" id="SM01074">
    <property type="entry name" value="Cdc6_C"/>
    <property type="match status" value="1"/>
</dbReference>